<feature type="transmembrane region" description="Helical" evidence="12">
    <location>
        <begin position="21"/>
        <end position="45"/>
    </location>
</feature>
<dbReference type="GO" id="GO:0005886">
    <property type="term" value="C:plasma membrane"/>
    <property type="evidence" value="ECO:0007669"/>
    <property type="project" value="TreeGrafter"/>
</dbReference>
<dbReference type="PROSITE" id="PS50885">
    <property type="entry name" value="HAMP"/>
    <property type="match status" value="1"/>
</dbReference>
<evidence type="ECO:0000256" key="12">
    <source>
        <dbReference type="SAM" id="Phobius"/>
    </source>
</evidence>
<reference evidence="15 16" key="1">
    <citation type="submission" date="2019-03" db="EMBL/GenBank/DDBJ databases">
        <title>Comparative insights into the high quality Complete genome sequence of highly metal resistant Cupriavidus metallidurans strain BS1 isolated from a gold-copper mine.</title>
        <authorList>
            <person name="Mazhar H.S."/>
            <person name="Rensing C."/>
        </authorList>
    </citation>
    <scope>NUCLEOTIDE SEQUENCE [LARGE SCALE GENOMIC DNA]</scope>
    <source>
        <strain evidence="15 16">BS1</strain>
    </source>
</reference>
<evidence type="ECO:0000256" key="9">
    <source>
        <dbReference type="ARBA" id="ARBA00023012"/>
    </source>
</evidence>
<feature type="transmembrane region" description="Helical" evidence="12">
    <location>
        <begin position="154"/>
        <end position="176"/>
    </location>
</feature>
<sequence>MAGAEGRLKHAGPKHSVQQRLSLWVSLAILAVALIGGIFSFASAFREANIMQDDLLRQVSMLFDAQHLPAPQLADAGRLPHSDEEARVIVQTLSPGGDGARQILALPASAPDGLGTFEVDHESYRVLIRTLPTGQRIAVAQETGMRDEIARNSAQVTVLPFLVLVPVLLLIVAYLVRQMFRPISTLSTDIDQRGEHELYPLPEDELPAEVRPFVVAINRLLARIAQAMEMQRRFVADAAHELRSPMTALSLQAERLERTEMPEAARTRLATLRRGIERSRALLEQLLSLARAQSATAAPAPAESISVRHAFRRVLEDLMPLADSRHIDIGAVGDTDAQVPIQEVELITLLKNLVDNAIRYTPEHGRVDLSVETSPNAVAMIVTDSGPGIHAEERSRIFDPFYRIPGNDAPGSGLGLSIVRVIAERVGATVEIDYADATARRGTRVTVRVPCGGNDSDNVGGNESGVRRQHAAAATDQPLP</sequence>
<gene>
    <name evidence="15" type="ORF">DDF84_026965</name>
</gene>
<dbReference type="InterPro" id="IPR036890">
    <property type="entry name" value="HATPase_C_sf"/>
</dbReference>
<dbReference type="PROSITE" id="PS50109">
    <property type="entry name" value="HIS_KIN"/>
    <property type="match status" value="1"/>
</dbReference>
<evidence type="ECO:0000256" key="6">
    <source>
        <dbReference type="ARBA" id="ARBA00022692"/>
    </source>
</evidence>
<accession>A0A482IWD3</accession>
<dbReference type="Pfam" id="PF02518">
    <property type="entry name" value="HATPase_c"/>
    <property type="match status" value="1"/>
</dbReference>
<keyword evidence="6 12" id="KW-0812">Transmembrane</keyword>
<keyword evidence="5" id="KW-0808">Transferase</keyword>
<dbReference type="Pfam" id="PF00512">
    <property type="entry name" value="HisKA"/>
    <property type="match status" value="1"/>
</dbReference>
<evidence type="ECO:0000256" key="2">
    <source>
        <dbReference type="ARBA" id="ARBA00004141"/>
    </source>
</evidence>
<dbReference type="SMART" id="SM00388">
    <property type="entry name" value="HisKA"/>
    <property type="match status" value="1"/>
</dbReference>
<evidence type="ECO:0000256" key="8">
    <source>
        <dbReference type="ARBA" id="ARBA00022989"/>
    </source>
</evidence>
<feature type="domain" description="HAMP" evidence="14">
    <location>
        <begin position="177"/>
        <end position="229"/>
    </location>
</feature>
<evidence type="ECO:0000256" key="3">
    <source>
        <dbReference type="ARBA" id="ARBA00012438"/>
    </source>
</evidence>
<keyword evidence="10 12" id="KW-0472">Membrane</keyword>
<dbReference type="InterPro" id="IPR003594">
    <property type="entry name" value="HATPase_dom"/>
</dbReference>
<evidence type="ECO:0000313" key="16">
    <source>
        <dbReference type="Proteomes" id="UP000253772"/>
    </source>
</evidence>
<evidence type="ECO:0000256" key="5">
    <source>
        <dbReference type="ARBA" id="ARBA00022679"/>
    </source>
</evidence>
<evidence type="ECO:0000256" key="1">
    <source>
        <dbReference type="ARBA" id="ARBA00000085"/>
    </source>
</evidence>
<dbReference type="InterPro" id="IPR004358">
    <property type="entry name" value="Sig_transdc_His_kin-like_C"/>
</dbReference>
<dbReference type="PRINTS" id="PR00344">
    <property type="entry name" value="BCTRLSENSOR"/>
</dbReference>
<comment type="subcellular location">
    <subcellularLocation>
        <location evidence="2">Membrane</location>
        <topology evidence="2">Multi-pass membrane protein</topology>
    </subcellularLocation>
</comment>
<organism evidence="15 16">
    <name type="scientific">Cupriavidus metallidurans</name>
    <dbReference type="NCBI Taxonomy" id="119219"/>
    <lineage>
        <taxon>Bacteria</taxon>
        <taxon>Pseudomonadati</taxon>
        <taxon>Pseudomonadota</taxon>
        <taxon>Betaproteobacteria</taxon>
        <taxon>Burkholderiales</taxon>
        <taxon>Burkholderiaceae</taxon>
        <taxon>Cupriavidus</taxon>
    </lineage>
</organism>
<protein>
    <recommendedName>
        <fullName evidence="3">histidine kinase</fullName>
        <ecNumber evidence="3">2.7.13.3</ecNumber>
    </recommendedName>
</protein>
<comment type="catalytic activity">
    <reaction evidence="1">
        <text>ATP + protein L-histidine = ADP + protein N-phospho-L-histidine.</text>
        <dbReference type="EC" id="2.7.13.3"/>
    </reaction>
</comment>
<dbReference type="CDD" id="cd00075">
    <property type="entry name" value="HATPase"/>
    <property type="match status" value="1"/>
</dbReference>
<dbReference type="SUPFAM" id="SSF55874">
    <property type="entry name" value="ATPase domain of HSP90 chaperone/DNA topoisomerase II/histidine kinase"/>
    <property type="match status" value="1"/>
</dbReference>
<evidence type="ECO:0000259" key="13">
    <source>
        <dbReference type="PROSITE" id="PS50109"/>
    </source>
</evidence>
<feature type="region of interest" description="Disordered" evidence="11">
    <location>
        <begin position="450"/>
        <end position="480"/>
    </location>
</feature>
<name>A0A482IWD3_9BURK</name>
<dbReference type="PANTHER" id="PTHR45436">
    <property type="entry name" value="SENSOR HISTIDINE KINASE YKOH"/>
    <property type="match status" value="1"/>
</dbReference>
<keyword evidence="7 15" id="KW-0418">Kinase</keyword>
<dbReference type="RefSeq" id="WP_017513856.1">
    <property type="nucleotide sequence ID" value="NZ_CP037901.1"/>
</dbReference>
<dbReference type="EMBL" id="CP037901">
    <property type="protein sequence ID" value="QBP13278.1"/>
    <property type="molecule type" value="Genomic_DNA"/>
</dbReference>
<evidence type="ECO:0000256" key="7">
    <source>
        <dbReference type="ARBA" id="ARBA00022777"/>
    </source>
</evidence>
<dbReference type="SMART" id="SM00387">
    <property type="entry name" value="HATPase_c"/>
    <property type="match status" value="1"/>
</dbReference>
<dbReference type="PANTHER" id="PTHR45436:SF15">
    <property type="entry name" value="SENSOR HISTIDINE KINASE CUSS"/>
    <property type="match status" value="1"/>
</dbReference>
<dbReference type="Gene3D" id="3.30.565.10">
    <property type="entry name" value="Histidine kinase-like ATPase, C-terminal domain"/>
    <property type="match status" value="1"/>
</dbReference>
<dbReference type="InterPro" id="IPR003661">
    <property type="entry name" value="HisK_dim/P_dom"/>
</dbReference>
<keyword evidence="8 12" id="KW-1133">Transmembrane helix</keyword>
<dbReference type="SUPFAM" id="SSF47384">
    <property type="entry name" value="Homodimeric domain of signal transducing histidine kinase"/>
    <property type="match status" value="1"/>
</dbReference>
<dbReference type="CDD" id="cd00082">
    <property type="entry name" value="HisKA"/>
    <property type="match status" value="1"/>
</dbReference>
<dbReference type="AlphaFoldDB" id="A0A482IWD3"/>
<keyword evidence="9" id="KW-0902">Two-component regulatory system</keyword>
<dbReference type="Proteomes" id="UP000253772">
    <property type="component" value="Chromosome c2"/>
</dbReference>
<dbReference type="InterPro" id="IPR036097">
    <property type="entry name" value="HisK_dim/P_sf"/>
</dbReference>
<feature type="domain" description="Histidine kinase" evidence="13">
    <location>
        <begin position="237"/>
        <end position="453"/>
    </location>
</feature>
<dbReference type="InterPro" id="IPR003660">
    <property type="entry name" value="HAMP_dom"/>
</dbReference>
<dbReference type="GO" id="GO:0000155">
    <property type="term" value="F:phosphorelay sensor kinase activity"/>
    <property type="evidence" value="ECO:0007669"/>
    <property type="project" value="InterPro"/>
</dbReference>
<evidence type="ECO:0000259" key="14">
    <source>
        <dbReference type="PROSITE" id="PS50885"/>
    </source>
</evidence>
<evidence type="ECO:0000313" key="15">
    <source>
        <dbReference type="EMBL" id="QBP13278.1"/>
    </source>
</evidence>
<dbReference type="Gene3D" id="1.10.287.130">
    <property type="match status" value="1"/>
</dbReference>
<dbReference type="OrthoDB" id="8554694at2"/>
<evidence type="ECO:0000256" key="4">
    <source>
        <dbReference type="ARBA" id="ARBA00022553"/>
    </source>
</evidence>
<proteinExistence type="predicted"/>
<evidence type="ECO:0000256" key="11">
    <source>
        <dbReference type="SAM" id="MobiDB-lite"/>
    </source>
</evidence>
<keyword evidence="4" id="KW-0597">Phosphoprotein</keyword>
<dbReference type="InterPro" id="IPR005467">
    <property type="entry name" value="His_kinase_dom"/>
</dbReference>
<evidence type="ECO:0000256" key="10">
    <source>
        <dbReference type="ARBA" id="ARBA00023136"/>
    </source>
</evidence>
<dbReference type="EC" id="2.7.13.3" evidence="3"/>
<dbReference type="InterPro" id="IPR050428">
    <property type="entry name" value="TCS_sensor_his_kinase"/>
</dbReference>